<dbReference type="GO" id="GO:0051536">
    <property type="term" value="F:iron-sulfur cluster binding"/>
    <property type="evidence" value="ECO:0007669"/>
    <property type="project" value="UniProtKB-KW"/>
</dbReference>
<accession>E1YCG4</accession>
<evidence type="ECO:0000256" key="1">
    <source>
        <dbReference type="ARBA" id="ARBA00022723"/>
    </source>
</evidence>
<dbReference type="Pfam" id="PF02662">
    <property type="entry name" value="FlpD"/>
    <property type="match status" value="1"/>
</dbReference>
<keyword evidence="3" id="KW-0408">Iron</keyword>
<sequence>MEGNYYARRKFGLFKNLMEHMGVEPGRLNFSWISSAESSKFVDVVKGVTETVKAIGPNNNFKKAAKVA</sequence>
<dbReference type="AlphaFoldDB" id="E1YCG4"/>
<organism evidence="6">
    <name type="scientific">uncultured Desulfobacterium sp</name>
    <dbReference type="NCBI Taxonomy" id="201089"/>
    <lineage>
        <taxon>Bacteria</taxon>
        <taxon>Pseudomonadati</taxon>
        <taxon>Thermodesulfobacteriota</taxon>
        <taxon>Desulfobacteria</taxon>
        <taxon>Desulfobacterales</taxon>
        <taxon>Desulfobacteriaceae</taxon>
        <taxon>Desulfobacterium</taxon>
        <taxon>environmental samples</taxon>
    </lineage>
</organism>
<protein>
    <recommendedName>
        <fullName evidence="5">F420-non-reducing hydrogenase iron-sulfur subunit D domain-containing protein</fullName>
    </recommendedName>
</protein>
<dbReference type="GO" id="GO:0046872">
    <property type="term" value="F:metal ion binding"/>
    <property type="evidence" value="ECO:0007669"/>
    <property type="project" value="UniProtKB-KW"/>
</dbReference>
<feature type="domain" description="F420-non-reducing hydrogenase iron-sulfur subunit D" evidence="5">
    <location>
        <begin position="2"/>
        <end position="56"/>
    </location>
</feature>
<evidence type="ECO:0000256" key="4">
    <source>
        <dbReference type="ARBA" id="ARBA00023014"/>
    </source>
</evidence>
<keyword evidence="1" id="KW-0479">Metal-binding</keyword>
<gene>
    <name evidence="6" type="ORF">N47_G35820</name>
</gene>
<name>E1YCG4_9BACT</name>
<evidence type="ECO:0000259" key="5">
    <source>
        <dbReference type="Pfam" id="PF02662"/>
    </source>
</evidence>
<evidence type="ECO:0000256" key="2">
    <source>
        <dbReference type="ARBA" id="ARBA00023002"/>
    </source>
</evidence>
<keyword evidence="2" id="KW-0560">Oxidoreductase</keyword>
<reference evidence="6" key="1">
    <citation type="journal article" date="2011" name="Environ. Microbiol.">
        <title>Genomic insights into the metabolic potential of the polycyclic aromatic hydrocarbon degrading sulfate-reducing Deltaproteobacterium N47.</title>
        <authorList>
            <person name="Bergmann F."/>
            <person name="Selesi D."/>
            <person name="Weinmaier T."/>
            <person name="Tischler P."/>
            <person name="Rattei T."/>
            <person name="Meckenstock R.U."/>
        </authorList>
    </citation>
    <scope>NUCLEOTIDE SEQUENCE</scope>
</reference>
<evidence type="ECO:0000313" key="6">
    <source>
        <dbReference type="EMBL" id="CBX28258.1"/>
    </source>
</evidence>
<dbReference type="GO" id="GO:0016491">
    <property type="term" value="F:oxidoreductase activity"/>
    <property type="evidence" value="ECO:0007669"/>
    <property type="project" value="UniProtKB-KW"/>
</dbReference>
<dbReference type="EMBL" id="FR695868">
    <property type="protein sequence ID" value="CBX28258.1"/>
    <property type="molecule type" value="Genomic_DNA"/>
</dbReference>
<dbReference type="InterPro" id="IPR003813">
    <property type="entry name" value="MvhD/FlpD"/>
</dbReference>
<evidence type="ECO:0000256" key="3">
    <source>
        <dbReference type="ARBA" id="ARBA00023004"/>
    </source>
</evidence>
<keyword evidence="4" id="KW-0411">Iron-sulfur</keyword>
<proteinExistence type="predicted"/>